<dbReference type="GO" id="GO:0005736">
    <property type="term" value="C:RNA polymerase I complex"/>
    <property type="evidence" value="ECO:0007669"/>
    <property type="project" value="TreeGrafter"/>
</dbReference>
<keyword evidence="3" id="KW-0472">Membrane</keyword>
<evidence type="ECO:0000256" key="2">
    <source>
        <dbReference type="ARBA" id="ARBA00023163"/>
    </source>
</evidence>
<evidence type="ECO:0000259" key="4">
    <source>
        <dbReference type="SMART" id="SM00662"/>
    </source>
</evidence>
<evidence type="ECO:0000256" key="3">
    <source>
        <dbReference type="SAM" id="Phobius"/>
    </source>
</evidence>
<dbReference type="PANTHER" id="PTHR11800">
    <property type="entry name" value="DNA-DIRECTED RNA POLYMERASE"/>
    <property type="match status" value="1"/>
</dbReference>
<evidence type="ECO:0000256" key="1">
    <source>
        <dbReference type="ARBA" id="ARBA00022478"/>
    </source>
</evidence>
<dbReference type="InterPro" id="IPR011263">
    <property type="entry name" value="DNA-dir_RNA_pol_RpoA/D/Rpb3"/>
</dbReference>
<proteinExistence type="predicted"/>
<dbReference type="InterPro" id="IPR050518">
    <property type="entry name" value="Rpo3/RPB3_RNA_Pol_subunit"/>
</dbReference>
<keyword evidence="6" id="KW-1185">Reference proteome</keyword>
<dbReference type="AlphaFoldDB" id="A0A9W6ZPT8"/>
<accession>A0A9W6ZPT8</accession>
<sequence length="140" mass="16372">FIKKFKTNFTYSVLSHPNPNELVFSLQNVDVSFANALRRIMISEVPTVAIEIVYIDNNTSITHDEVLSHRLGLIPLDIDPEEFEEYDSRVTGDEGTNDFNTAVFVSETFFFTQLFLLLFTLRVFLRYEMRVRIEISSRFF</sequence>
<dbReference type="EMBL" id="BRXZ01005005">
    <property type="protein sequence ID" value="GMH58604.1"/>
    <property type="molecule type" value="Genomic_DNA"/>
</dbReference>
<dbReference type="InterPro" id="IPR001514">
    <property type="entry name" value="DNA-dir_RNA_pol_30-40kDasu_CS"/>
</dbReference>
<dbReference type="SMART" id="SM00662">
    <property type="entry name" value="RPOLD"/>
    <property type="match status" value="1"/>
</dbReference>
<evidence type="ECO:0000313" key="6">
    <source>
        <dbReference type="Proteomes" id="UP001165082"/>
    </source>
</evidence>
<keyword evidence="3" id="KW-0812">Transmembrane</keyword>
<dbReference type="GO" id="GO:0003899">
    <property type="term" value="F:DNA-directed RNA polymerase activity"/>
    <property type="evidence" value="ECO:0007669"/>
    <property type="project" value="InterPro"/>
</dbReference>
<dbReference type="GO" id="GO:0046983">
    <property type="term" value="F:protein dimerization activity"/>
    <property type="evidence" value="ECO:0007669"/>
    <property type="project" value="InterPro"/>
</dbReference>
<keyword evidence="3" id="KW-1133">Transmembrane helix</keyword>
<keyword evidence="2" id="KW-0804">Transcription</keyword>
<organism evidence="5 6">
    <name type="scientific">Triparma retinervis</name>
    <dbReference type="NCBI Taxonomy" id="2557542"/>
    <lineage>
        <taxon>Eukaryota</taxon>
        <taxon>Sar</taxon>
        <taxon>Stramenopiles</taxon>
        <taxon>Ochrophyta</taxon>
        <taxon>Bolidophyceae</taxon>
        <taxon>Parmales</taxon>
        <taxon>Triparmaceae</taxon>
        <taxon>Triparma</taxon>
    </lineage>
</organism>
<dbReference type="Proteomes" id="UP001165082">
    <property type="component" value="Unassembled WGS sequence"/>
</dbReference>
<dbReference type="GO" id="GO:0003677">
    <property type="term" value="F:DNA binding"/>
    <property type="evidence" value="ECO:0007669"/>
    <property type="project" value="InterPro"/>
</dbReference>
<reference evidence="5" key="1">
    <citation type="submission" date="2022-07" db="EMBL/GenBank/DDBJ databases">
        <title>Genome analysis of Parmales, a sister group of diatoms, reveals the evolutionary specialization of diatoms from phago-mixotrophs to photoautotrophs.</title>
        <authorList>
            <person name="Ban H."/>
            <person name="Sato S."/>
            <person name="Yoshikawa S."/>
            <person name="Kazumasa Y."/>
            <person name="Nakamura Y."/>
            <person name="Ichinomiya M."/>
            <person name="Saitoh K."/>
            <person name="Sato N."/>
            <person name="Blanc-Mathieu R."/>
            <person name="Endo H."/>
            <person name="Kuwata A."/>
            <person name="Ogata H."/>
        </authorList>
    </citation>
    <scope>NUCLEOTIDE SEQUENCE</scope>
</reference>
<dbReference type="Gene3D" id="2.170.120.12">
    <property type="entry name" value="DNA-directed RNA polymerase, insert domain"/>
    <property type="match status" value="1"/>
</dbReference>
<dbReference type="SUPFAM" id="SSF55257">
    <property type="entry name" value="RBP11-like subunits of RNA polymerase"/>
    <property type="match status" value="1"/>
</dbReference>
<keyword evidence="1" id="KW-0240">DNA-directed RNA polymerase</keyword>
<dbReference type="PROSITE" id="PS00446">
    <property type="entry name" value="RNA_POL_D_30KD"/>
    <property type="match status" value="1"/>
</dbReference>
<dbReference type="GO" id="GO:0006351">
    <property type="term" value="P:DNA-templated transcription"/>
    <property type="evidence" value="ECO:0007669"/>
    <property type="project" value="InterPro"/>
</dbReference>
<dbReference type="InterPro" id="IPR036643">
    <property type="entry name" value="RNApol_insert_sf"/>
</dbReference>
<feature type="transmembrane region" description="Helical" evidence="3">
    <location>
        <begin position="102"/>
        <end position="125"/>
    </location>
</feature>
<dbReference type="InterPro" id="IPR036603">
    <property type="entry name" value="RBP11-like"/>
</dbReference>
<dbReference type="OrthoDB" id="270173at2759"/>
<feature type="domain" description="DNA-directed RNA polymerase RpoA/D/Rpb3-type" evidence="4">
    <location>
        <begin position="21"/>
        <end position="139"/>
    </location>
</feature>
<dbReference type="Pfam" id="PF01193">
    <property type="entry name" value="RNA_pol_L"/>
    <property type="match status" value="1"/>
</dbReference>
<dbReference type="GO" id="GO:0005666">
    <property type="term" value="C:RNA polymerase III complex"/>
    <property type="evidence" value="ECO:0007669"/>
    <property type="project" value="TreeGrafter"/>
</dbReference>
<dbReference type="PANTHER" id="PTHR11800:SF13">
    <property type="entry name" value="DNA-DIRECTED RNA POLYMERASES I AND III SUBUNIT RPAC1"/>
    <property type="match status" value="1"/>
</dbReference>
<protein>
    <recommendedName>
        <fullName evidence="4">DNA-directed RNA polymerase RpoA/D/Rpb3-type domain-containing protein</fullName>
    </recommendedName>
</protein>
<dbReference type="SUPFAM" id="SSF56553">
    <property type="entry name" value="Insert subdomain of RNA polymerase alpha subunit"/>
    <property type="match status" value="1"/>
</dbReference>
<evidence type="ECO:0000313" key="5">
    <source>
        <dbReference type="EMBL" id="GMH58604.1"/>
    </source>
</evidence>
<gene>
    <name evidence="5" type="ORF">TrRE_jg5477</name>
</gene>
<feature type="non-terminal residue" evidence="5">
    <location>
        <position position="1"/>
    </location>
</feature>
<name>A0A9W6ZPT8_9STRA</name>
<comment type="caution">
    <text evidence="5">The sequence shown here is derived from an EMBL/GenBank/DDBJ whole genome shotgun (WGS) entry which is preliminary data.</text>
</comment>